<dbReference type="Proteomes" id="UP000267400">
    <property type="component" value="Unassembled WGS sequence"/>
</dbReference>
<dbReference type="InterPro" id="IPR013024">
    <property type="entry name" value="GGCT-like"/>
</dbReference>
<keyword evidence="2" id="KW-0808">Transferase</keyword>
<name>A0A3S0JX77_9GAMM</name>
<accession>A0A3S0JX77</accession>
<gene>
    <name evidence="2" type="ORF">EKG36_07975</name>
</gene>
<dbReference type="InterPro" id="IPR036568">
    <property type="entry name" value="GGCT-like_sf"/>
</dbReference>
<dbReference type="Pfam" id="PF06094">
    <property type="entry name" value="GGACT"/>
    <property type="match status" value="1"/>
</dbReference>
<dbReference type="RefSeq" id="WP_126482843.1">
    <property type="nucleotide sequence ID" value="NZ_RXNS01000006.1"/>
</dbReference>
<dbReference type="CDD" id="cd06661">
    <property type="entry name" value="GGCT_like"/>
    <property type="match status" value="1"/>
</dbReference>
<dbReference type="GO" id="GO:0016740">
    <property type="term" value="F:transferase activity"/>
    <property type="evidence" value="ECO:0007669"/>
    <property type="project" value="UniProtKB-KW"/>
</dbReference>
<dbReference type="Gene3D" id="3.10.490.10">
    <property type="entry name" value="Gamma-glutamyl cyclotransferase-like"/>
    <property type="match status" value="1"/>
</dbReference>
<dbReference type="AlphaFoldDB" id="A0A3S0JX77"/>
<evidence type="ECO:0000313" key="2">
    <source>
        <dbReference type="EMBL" id="RTR05047.1"/>
    </source>
</evidence>
<evidence type="ECO:0000259" key="1">
    <source>
        <dbReference type="Pfam" id="PF06094"/>
    </source>
</evidence>
<keyword evidence="3" id="KW-1185">Reference proteome</keyword>
<feature type="domain" description="Gamma-glutamylcyclotransferase AIG2-like" evidence="1">
    <location>
        <begin position="47"/>
        <end position="133"/>
    </location>
</feature>
<reference evidence="2 3" key="1">
    <citation type="submission" date="2018-12" db="EMBL/GenBank/DDBJ databases">
        <authorList>
            <person name="Yu L."/>
        </authorList>
    </citation>
    <scope>NUCLEOTIDE SEQUENCE [LARGE SCALE GENOMIC DNA]</scope>
    <source>
        <strain evidence="2 3">11S</strain>
    </source>
</reference>
<dbReference type="OrthoDB" id="7852375at2"/>
<dbReference type="InterPro" id="IPR009288">
    <property type="entry name" value="AIG2-like_dom"/>
</dbReference>
<protein>
    <submittedName>
        <fullName evidence="2">Gamma-glutamylcyclotransferase</fullName>
    </submittedName>
</protein>
<evidence type="ECO:0000313" key="3">
    <source>
        <dbReference type="Proteomes" id="UP000267400"/>
    </source>
</evidence>
<comment type="caution">
    <text evidence="2">The sequence shown here is derived from an EMBL/GenBank/DDBJ whole genome shotgun (WGS) entry which is preliminary data.</text>
</comment>
<sequence>MPRRLITLSLVASPLALAGWLWLTLLSPWTYERPEHLTPVSPGTHQLFVYGTLRHAPVRWLVYGRVGDPEPVSVSGYRREGLDLVPTDGASVEGLLLRVNAEELRRLDRYERLGIRYRRVRIRLADGRDVWTYRRLD</sequence>
<organism evidence="2 3">
    <name type="scientific">Halomonas nitroreducens</name>
    <dbReference type="NCBI Taxonomy" id="447425"/>
    <lineage>
        <taxon>Bacteria</taxon>
        <taxon>Pseudomonadati</taxon>
        <taxon>Pseudomonadota</taxon>
        <taxon>Gammaproteobacteria</taxon>
        <taxon>Oceanospirillales</taxon>
        <taxon>Halomonadaceae</taxon>
        <taxon>Halomonas</taxon>
    </lineage>
</organism>
<dbReference type="SUPFAM" id="SSF110857">
    <property type="entry name" value="Gamma-glutamyl cyclotransferase-like"/>
    <property type="match status" value="1"/>
</dbReference>
<proteinExistence type="predicted"/>
<dbReference type="EMBL" id="RXNS01000006">
    <property type="protein sequence ID" value="RTR05047.1"/>
    <property type="molecule type" value="Genomic_DNA"/>
</dbReference>